<feature type="domain" description="DUF591" evidence="2">
    <location>
        <begin position="235"/>
        <end position="283"/>
    </location>
</feature>
<feature type="region of interest" description="Disordered" evidence="1">
    <location>
        <begin position="62"/>
        <end position="81"/>
    </location>
</feature>
<feature type="region of interest" description="Disordered" evidence="1">
    <location>
        <begin position="192"/>
        <end position="422"/>
    </location>
</feature>
<dbReference type="EMBL" id="AL662998">
    <property type="protein sequence ID" value="CAD41529.2"/>
    <property type="molecule type" value="Genomic_DNA"/>
</dbReference>
<evidence type="ECO:0000259" key="2">
    <source>
        <dbReference type="Pfam" id="PF04569"/>
    </source>
</evidence>
<evidence type="ECO:0000313" key="3">
    <source>
        <dbReference type="EMBL" id="CAD41529.2"/>
    </source>
</evidence>
<organism evidence="3 4">
    <name type="scientific">Oryza sativa subsp. japonica</name>
    <name type="common">Rice</name>
    <dbReference type="NCBI Taxonomy" id="39947"/>
    <lineage>
        <taxon>Eukaryota</taxon>
        <taxon>Viridiplantae</taxon>
        <taxon>Streptophyta</taxon>
        <taxon>Embryophyta</taxon>
        <taxon>Tracheophyta</taxon>
        <taxon>Spermatophyta</taxon>
        <taxon>Magnoliopsida</taxon>
        <taxon>Liliopsida</taxon>
        <taxon>Poales</taxon>
        <taxon>Poaceae</taxon>
        <taxon>BOP clade</taxon>
        <taxon>Oryzoideae</taxon>
        <taxon>Oryzeae</taxon>
        <taxon>Oryzinae</taxon>
        <taxon>Oryza</taxon>
        <taxon>Oryza sativa</taxon>
    </lineage>
</organism>
<accession>Q7XU67</accession>
<feature type="compositionally biased region" description="Basic and acidic residues" evidence="1">
    <location>
        <begin position="62"/>
        <end position="77"/>
    </location>
</feature>
<name>Q7XU67_ORYSJ</name>
<feature type="compositionally biased region" description="Basic residues" evidence="1">
    <location>
        <begin position="254"/>
        <end position="270"/>
    </location>
</feature>
<evidence type="ECO:0000256" key="1">
    <source>
        <dbReference type="SAM" id="MobiDB-lite"/>
    </source>
</evidence>
<reference evidence="4" key="2">
    <citation type="journal article" date="2008" name="Nucleic Acids Res.">
        <title>The rice annotation project database (RAP-DB): 2008 update.</title>
        <authorList>
            <consortium name="The rice annotation project (RAP)"/>
        </authorList>
    </citation>
    <scope>GENOME REANNOTATION</scope>
    <source>
        <strain evidence="4">cv. Nipponbare</strain>
    </source>
</reference>
<sequence>MSGFEGFTNPFPKFSTNNGVCGIFGICAQRARIPRKEKYLWNIGKDILKNIFDSLTSGVNKKAEREARPNGLKEARPSHWAGAGARWRPIRGARKGEGAVRVDRTHHARSRVGPACLRHGSRRDGRTRGAAQGFRVSAVHARAPDGPRMRRAHAQPVGAPWTVRAREGGKEEAADRLGSVKAEVAPTWRLRGSHAGRREEEEGGAAKWTADGGRVHRSKALPQWKKKAHRGREGKRGSEPTARIRRKEAGGSGLRRRAPLASKGGKRRRSTRDQFKAVGVSPGFKEFIPGVGWGRATPWRSGDERRPPGASGDGGKPMAGGGEARGFVHARSGGLPSYRASYRRERASGKGERREALPSRDGRCDERPTARERALRPRAGKGEEDGCPESRVTRPRTHRSSRCSAADGDGESRGRATMARWSRSVKREGLRWEGELGFGFYRHGVR</sequence>
<feature type="compositionally biased region" description="Basic and acidic residues" evidence="1">
    <location>
        <begin position="342"/>
        <end position="384"/>
    </location>
</feature>
<reference evidence="4" key="1">
    <citation type="journal article" date="2005" name="Nature">
        <title>The map-based sequence of the rice genome.</title>
        <authorList>
            <consortium name="International rice genome sequencing project (IRGSP)"/>
            <person name="Matsumoto T."/>
            <person name="Wu J."/>
            <person name="Kanamori H."/>
            <person name="Katayose Y."/>
            <person name="Fujisawa M."/>
            <person name="Namiki N."/>
            <person name="Mizuno H."/>
            <person name="Yamamoto K."/>
            <person name="Antonio B.A."/>
            <person name="Baba T."/>
            <person name="Sakata K."/>
            <person name="Nagamura Y."/>
            <person name="Aoki H."/>
            <person name="Arikawa K."/>
            <person name="Arita K."/>
            <person name="Bito T."/>
            <person name="Chiden Y."/>
            <person name="Fujitsuka N."/>
            <person name="Fukunaka R."/>
            <person name="Hamada M."/>
            <person name="Harada C."/>
            <person name="Hayashi A."/>
            <person name="Hijishita S."/>
            <person name="Honda M."/>
            <person name="Hosokawa S."/>
            <person name="Ichikawa Y."/>
            <person name="Idonuma A."/>
            <person name="Iijima M."/>
            <person name="Ikeda M."/>
            <person name="Ikeno M."/>
            <person name="Ito K."/>
            <person name="Ito S."/>
            <person name="Ito T."/>
            <person name="Ito Y."/>
            <person name="Ito Y."/>
            <person name="Iwabuchi A."/>
            <person name="Kamiya K."/>
            <person name="Karasawa W."/>
            <person name="Kurita K."/>
            <person name="Katagiri S."/>
            <person name="Kikuta A."/>
            <person name="Kobayashi H."/>
            <person name="Kobayashi N."/>
            <person name="Machita K."/>
            <person name="Maehara T."/>
            <person name="Masukawa M."/>
            <person name="Mizubayashi T."/>
            <person name="Mukai Y."/>
            <person name="Nagasaki H."/>
            <person name="Nagata Y."/>
            <person name="Naito S."/>
            <person name="Nakashima M."/>
            <person name="Nakama Y."/>
            <person name="Nakamichi Y."/>
            <person name="Nakamura M."/>
            <person name="Meguro A."/>
            <person name="Negishi M."/>
            <person name="Ohta I."/>
            <person name="Ohta T."/>
            <person name="Okamoto M."/>
            <person name="Ono N."/>
            <person name="Saji S."/>
            <person name="Sakaguchi M."/>
            <person name="Sakai K."/>
            <person name="Shibata M."/>
            <person name="Shimokawa T."/>
            <person name="Song J."/>
            <person name="Takazaki Y."/>
            <person name="Terasawa K."/>
            <person name="Tsugane M."/>
            <person name="Tsuji K."/>
            <person name="Ueda S."/>
            <person name="Waki K."/>
            <person name="Yamagata H."/>
            <person name="Yamamoto M."/>
            <person name="Yamamoto S."/>
            <person name="Yamane H."/>
            <person name="Yoshiki S."/>
            <person name="Yoshihara R."/>
            <person name="Yukawa K."/>
            <person name="Zhong H."/>
            <person name="Yano M."/>
            <person name="Yuan Q."/>
            <person name="Ouyang S."/>
            <person name="Liu J."/>
            <person name="Jones K.M."/>
            <person name="Gansberger K."/>
            <person name="Moffat K."/>
            <person name="Hill J."/>
            <person name="Bera J."/>
            <person name="Fadrosh D."/>
            <person name="Jin S."/>
            <person name="Johri S."/>
            <person name="Kim M."/>
            <person name="Overton L."/>
            <person name="Reardon M."/>
            <person name="Tsitrin T."/>
            <person name="Vuong H."/>
            <person name="Weaver B."/>
            <person name="Ciecko A."/>
            <person name="Tallon L."/>
            <person name="Jackson J."/>
            <person name="Pai G."/>
            <person name="Aken S.V."/>
            <person name="Utterback T."/>
            <person name="Reidmuller S."/>
            <person name="Feldblyum T."/>
            <person name="Hsiao J."/>
            <person name="Zismann V."/>
            <person name="Iobst S."/>
            <person name="de Vazeille A.R."/>
            <person name="Buell C.R."/>
            <person name="Ying K."/>
            <person name="Li Y."/>
            <person name="Lu T."/>
            <person name="Huang Y."/>
            <person name="Zhao Q."/>
            <person name="Feng Q."/>
            <person name="Zhang L."/>
            <person name="Zhu J."/>
            <person name="Weng Q."/>
            <person name="Mu J."/>
            <person name="Lu Y."/>
            <person name="Fan D."/>
            <person name="Liu Y."/>
            <person name="Guan J."/>
            <person name="Zhang Y."/>
            <person name="Yu S."/>
            <person name="Liu X."/>
            <person name="Zhang Y."/>
            <person name="Hong G."/>
            <person name="Han B."/>
            <person name="Choisne N."/>
            <person name="Demange N."/>
            <person name="Orjeda G."/>
            <person name="Samain S."/>
            <person name="Cattolico L."/>
            <person name="Pelletier E."/>
            <person name="Couloux A."/>
            <person name="Segurens B."/>
            <person name="Wincker P."/>
            <person name="D'Hont A."/>
            <person name="Scarpelli C."/>
            <person name="Weissenbach J."/>
            <person name="Salanoubat M."/>
            <person name="Quetier F."/>
            <person name="Yu Y."/>
            <person name="Kim H.R."/>
            <person name="Rambo T."/>
            <person name="Currie J."/>
            <person name="Collura K."/>
            <person name="Luo M."/>
            <person name="Yang T."/>
            <person name="Ammiraju J.S.S."/>
            <person name="Engler F."/>
            <person name="Soderlund C."/>
            <person name="Wing R.A."/>
            <person name="Palmer L.E."/>
            <person name="de la Bastide M."/>
            <person name="Spiegel L."/>
            <person name="Nascimento L."/>
            <person name="Zutavern T."/>
            <person name="O'Shaughnessy A."/>
            <person name="Dike S."/>
            <person name="Dedhia N."/>
            <person name="Preston R."/>
            <person name="Balija V."/>
            <person name="McCombie W.R."/>
            <person name="Chow T."/>
            <person name="Chen H."/>
            <person name="Chung M."/>
            <person name="Chen C."/>
            <person name="Shaw J."/>
            <person name="Wu H."/>
            <person name="Hsiao K."/>
            <person name="Chao Y."/>
            <person name="Chu M."/>
            <person name="Cheng C."/>
            <person name="Hour A."/>
            <person name="Lee P."/>
            <person name="Lin S."/>
            <person name="Lin Y."/>
            <person name="Liou J."/>
            <person name="Liu S."/>
            <person name="Hsing Y."/>
            <person name="Raghuvanshi S."/>
            <person name="Mohanty A."/>
            <person name="Bharti A.K."/>
            <person name="Gaur A."/>
            <person name="Gupta V."/>
            <person name="Kumar D."/>
            <person name="Ravi V."/>
            <person name="Vij S."/>
            <person name="Kapur A."/>
            <person name="Khurana P."/>
            <person name="Khurana P."/>
            <person name="Khurana J.P."/>
            <person name="Tyagi A.K."/>
            <person name="Gaikwad K."/>
            <person name="Singh A."/>
            <person name="Dalal V."/>
            <person name="Srivastava S."/>
            <person name="Dixit A."/>
            <person name="Pal A.K."/>
            <person name="Ghazi I.A."/>
            <person name="Yadav M."/>
            <person name="Pandit A."/>
            <person name="Bhargava A."/>
            <person name="Sureshbabu K."/>
            <person name="Batra K."/>
            <person name="Sharma T.R."/>
            <person name="Mohapatra T."/>
            <person name="Singh N.K."/>
            <person name="Messing J."/>
            <person name="Nelson A.B."/>
            <person name="Fuks G."/>
            <person name="Kavchok S."/>
            <person name="Keizer G."/>
            <person name="Linton E."/>
            <person name="Llaca V."/>
            <person name="Song R."/>
            <person name="Tanyolac B."/>
            <person name="Young S."/>
            <person name="Ho-Il K."/>
            <person name="Hahn J.H."/>
            <person name="Sangsakoo G."/>
            <person name="Vanavichit A."/>
            <person name="de Mattos Luiz.A.T."/>
            <person name="Zimmer P.D."/>
            <person name="Malone G."/>
            <person name="Dellagostin O."/>
            <person name="de Oliveira A.C."/>
            <person name="Bevan M."/>
            <person name="Bancroft I."/>
            <person name="Minx P."/>
            <person name="Cordum H."/>
            <person name="Wilson R."/>
            <person name="Cheng Z."/>
            <person name="Jin W."/>
            <person name="Jiang J."/>
            <person name="Leong S.A."/>
            <person name="Iwama H."/>
            <person name="Gojobori T."/>
            <person name="Itoh T."/>
            <person name="Niimura Y."/>
            <person name="Fujii Y."/>
            <person name="Habara T."/>
            <person name="Sakai H."/>
            <person name="Sato Y."/>
            <person name="Wilson G."/>
            <person name="Kumar K."/>
            <person name="McCouch S."/>
            <person name="Juretic N."/>
            <person name="Hoen D."/>
            <person name="Wright S."/>
            <person name="Bruskiewich R."/>
            <person name="Bureau T."/>
            <person name="Miyao A."/>
            <person name="Hirochika H."/>
            <person name="Nishikawa T."/>
            <person name="Kadowaki K."/>
            <person name="Sugiura M."/>
            <person name="Burr B."/>
            <person name="Sasaki T."/>
        </authorList>
    </citation>
    <scope>NUCLEOTIDE SEQUENCE [LARGE SCALE GENOMIC DNA]</scope>
    <source>
        <strain evidence="4">cv. Nipponbare</strain>
    </source>
</reference>
<feature type="compositionally biased region" description="Basic residues" evidence="1">
    <location>
        <begin position="215"/>
        <end position="233"/>
    </location>
</feature>
<dbReference type="InterPro" id="IPR007649">
    <property type="entry name" value="DUF591"/>
</dbReference>
<protein>
    <submittedName>
        <fullName evidence="3">OSJNBb0020O11.3 protein</fullName>
    </submittedName>
</protein>
<feature type="compositionally biased region" description="Gly residues" evidence="1">
    <location>
        <begin position="311"/>
        <end position="324"/>
    </location>
</feature>
<proteinExistence type="predicted"/>
<gene>
    <name evidence="3" type="primary">OSJNBb0020O11.3</name>
</gene>
<dbReference type="AlphaFoldDB" id="Q7XU67"/>
<dbReference type="Proteomes" id="UP000000763">
    <property type="component" value="Chromosome 4"/>
</dbReference>
<dbReference type="Pfam" id="PF04569">
    <property type="entry name" value="DUF591"/>
    <property type="match status" value="1"/>
</dbReference>
<evidence type="ECO:0000313" key="4">
    <source>
        <dbReference type="Proteomes" id="UP000000763"/>
    </source>
</evidence>